<sequence>MFHDVPKFLSIARCLERVCPNACLKSEYCHPEISIEWITSEIDLPANNKRLLDISRKNADVAWRILPSVGERGVLGRVSS</sequence>
<organism evidence="1 2">
    <name type="scientific">Trapa incisa</name>
    <dbReference type="NCBI Taxonomy" id="236973"/>
    <lineage>
        <taxon>Eukaryota</taxon>
        <taxon>Viridiplantae</taxon>
        <taxon>Streptophyta</taxon>
        <taxon>Embryophyta</taxon>
        <taxon>Tracheophyta</taxon>
        <taxon>Spermatophyta</taxon>
        <taxon>Magnoliopsida</taxon>
        <taxon>eudicotyledons</taxon>
        <taxon>Gunneridae</taxon>
        <taxon>Pentapetalae</taxon>
        <taxon>rosids</taxon>
        <taxon>malvids</taxon>
        <taxon>Myrtales</taxon>
        <taxon>Lythraceae</taxon>
        <taxon>Trapa</taxon>
    </lineage>
</organism>
<gene>
    <name evidence="1" type="ORF">SAY87_007717</name>
</gene>
<dbReference type="EMBL" id="JAXIOK010000007">
    <property type="protein sequence ID" value="KAK4766075.1"/>
    <property type="molecule type" value="Genomic_DNA"/>
</dbReference>
<name>A0AAN7KMR1_9MYRT</name>
<protein>
    <submittedName>
        <fullName evidence="1">Uncharacterized protein</fullName>
    </submittedName>
</protein>
<evidence type="ECO:0000313" key="2">
    <source>
        <dbReference type="Proteomes" id="UP001345219"/>
    </source>
</evidence>
<keyword evidence="2" id="KW-1185">Reference proteome</keyword>
<comment type="caution">
    <text evidence="1">The sequence shown here is derived from an EMBL/GenBank/DDBJ whole genome shotgun (WGS) entry which is preliminary data.</text>
</comment>
<reference evidence="1 2" key="1">
    <citation type="journal article" date="2023" name="Hortic Res">
        <title>Pangenome of water caltrop reveals structural variations and asymmetric subgenome divergence after allopolyploidization.</title>
        <authorList>
            <person name="Zhang X."/>
            <person name="Chen Y."/>
            <person name="Wang L."/>
            <person name="Yuan Y."/>
            <person name="Fang M."/>
            <person name="Shi L."/>
            <person name="Lu R."/>
            <person name="Comes H.P."/>
            <person name="Ma Y."/>
            <person name="Chen Y."/>
            <person name="Huang G."/>
            <person name="Zhou Y."/>
            <person name="Zheng Z."/>
            <person name="Qiu Y."/>
        </authorList>
    </citation>
    <scope>NUCLEOTIDE SEQUENCE [LARGE SCALE GENOMIC DNA]</scope>
    <source>
        <tissue evidence="1">Roots</tissue>
    </source>
</reference>
<dbReference type="AlphaFoldDB" id="A0AAN7KMR1"/>
<accession>A0AAN7KMR1</accession>
<proteinExistence type="predicted"/>
<evidence type="ECO:0000313" key="1">
    <source>
        <dbReference type="EMBL" id="KAK4766075.1"/>
    </source>
</evidence>
<dbReference type="Proteomes" id="UP001345219">
    <property type="component" value="Chromosome 7"/>
</dbReference>